<dbReference type="InterPro" id="IPR001841">
    <property type="entry name" value="Znf_RING"/>
</dbReference>
<feature type="compositionally biased region" description="Basic and acidic residues" evidence="5">
    <location>
        <begin position="240"/>
        <end position="253"/>
    </location>
</feature>
<evidence type="ECO:0000313" key="8">
    <source>
        <dbReference type="Proteomes" id="UP001287286"/>
    </source>
</evidence>
<evidence type="ECO:0000313" key="7">
    <source>
        <dbReference type="EMBL" id="KAK4073031.1"/>
    </source>
</evidence>
<gene>
    <name evidence="7" type="ORF">Purlil1_13193</name>
</gene>
<evidence type="ECO:0000256" key="2">
    <source>
        <dbReference type="ARBA" id="ARBA00022771"/>
    </source>
</evidence>
<evidence type="ECO:0000256" key="4">
    <source>
        <dbReference type="PROSITE-ProRule" id="PRU00175"/>
    </source>
</evidence>
<keyword evidence="3" id="KW-0862">Zinc</keyword>
<keyword evidence="2 4" id="KW-0863">Zinc-finger</keyword>
<sequence>MFALSRARSRFDVRLIRQRAMMRRQRQQPPAVYKSVSACHLSTCGTRGSIIVRHRSPARQLLHVVAPGWPQSLDRLITKMPQAYTPLSGHHGGDLDVVVGRGVVYCHACTHEWFRITHDLICPQCGSSVTEILVDVDDPSQQCRSSTASAWRFNVLHPGSREAVTDPPARGSGDLGLPTVGHRAAILGALNHPVVIPGPTFGRAVCFARHRPNRHCIGHDPGPGSSHQRATSGSGVSLSLHRDIDGEADHPLSHDSGMSGLPRPESVTSGSSVPSHLVLSRIILWVDSSPAYSASPPASESALSSLDRQTVDQKTLETEGQAHCAVCLDDLKVGATGVILSCKHMFHQECIVRWLKEHNTCPICRRSVKSRPRVGDASGQGPDNDSPDVSRPRSGSMSGNMVTVGSPVALLSGLHDFGSPARHTAVELLIRGEPLTASAIRFTRQHSNHDVFPEYLEELKDEAVGPSGAGATRRDTKETTSWQWEKTWSYHKDDIGHIQLDPHKGLVDTRSPHDGLNREAPVTKTLFQLLDRGAPSEVRNQGVYSRNKFATASAEILAVWVAP</sequence>
<accession>A0ABR0BF46</accession>
<reference evidence="7 8" key="1">
    <citation type="journal article" date="2024" name="Microbiol. Resour. Announc.">
        <title>Genome annotations for the ascomycete fungi Trichoderma harzianum, Trichoderma aggressivum, and Purpureocillium lilacinum.</title>
        <authorList>
            <person name="Beijen E.P.W."/>
            <person name="Ohm R.A."/>
        </authorList>
    </citation>
    <scope>NUCLEOTIDE SEQUENCE [LARGE SCALE GENOMIC DNA]</scope>
    <source>
        <strain evidence="7 8">CBS 150709</strain>
    </source>
</reference>
<dbReference type="Proteomes" id="UP001287286">
    <property type="component" value="Unassembled WGS sequence"/>
</dbReference>
<dbReference type="SUPFAM" id="SSF57850">
    <property type="entry name" value="RING/U-box"/>
    <property type="match status" value="1"/>
</dbReference>
<dbReference type="SMART" id="SM00184">
    <property type="entry name" value="RING"/>
    <property type="match status" value="1"/>
</dbReference>
<comment type="caution">
    <text evidence="7">The sequence shown here is derived from an EMBL/GenBank/DDBJ whole genome shotgun (WGS) entry which is preliminary data.</text>
</comment>
<evidence type="ECO:0000256" key="5">
    <source>
        <dbReference type="SAM" id="MobiDB-lite"/>
    </source>
</evidence>
<feature type="domain" description="RING-type" evidence="6">
    <location>
        <begin position="324"/>
        <end position="365"/>
    </location>
</feature>
<evidence type="ECO:0000256" key="1">
    <source>
        <dbReference type="ARBA" id="ARBA00022723"/>
    </source>
</evidence>
<feature type="compositionally biased region" description="Polar residues" evidence="5">
    <location>
        <begin position="225"/>
        <end position="237"/>
    </location>
</feature>
<keyword evidence="8" id="KW-1185">Reference proteome</keyword>
<dbReference type="InterPro" id="IPR051834">
    <property type="entry name" value="RING_finger_E3_ligase"/>
</dbReference>
<name>A0ABR0BF46_PURLI</name>
<dbReference type="PANTHER" id="PTHR45931">
    <property type="entry name" value="SI:CH211-59O9.10"/>
    <property type="match status" value="1"/>
</dbReference>
<dbReference type="EMBL" id="JAWRVI010000179">
    <property type="protein sequence ID" value="KAK4073031.1"/>
    <property type="molecule type" value="Genomic_DNA"/>
</dbReference>
<protein>
    <recommendedName>
        <fullName evidence="6">RING-type domain-containing protein</fullName>
    </recommendedName>
</protein>
<dbReference type="InterPro" id="IPR013083">
    <property type="entry name" value="Znf_RING/FYVE/PHD"/>
</dbReference>
<evidence type="ECO:0000256" key="3">
    <source>
        <dbReference type="ARBA" id="ARBA00022833"/>
    </source>
</evidence>
<feature type="region of interest" description="Disordered" evidence="5">
    <location>
        <begin position="371"/>
        <end position="400"/>
    </location>
</feature>
<keyword evidence="1" id="KW-0479">Metal-binding</keyword>
<dbReference type="Pfam" id="PF13639">
    <property type="entry name" value="zf-RING_2"/>
    <property type="match status" value="1"/>
</dbReference>
<dbReference type="CDD" id="cd16454">
    <property type="entry name" value="RING-H2_PA-TM-RING"/>
    <property type="match status" value="1"/>
</dbReference>
<dbReference type="Gene3D" id="3.30.40.10">
    <property type="entry name" value="Zinc/RING finger domain, C3HC4 (zinc finger)"/>
    <property type="match status" value="1"/>
</dbReference>
<dbReference type="PROSITE" id="PS50089">
    <property type="entry name" value="ZF_RING_2"/>
    <property type="match status" value="1"/>
</dbReference>
<proteinExistence type="predicted"/>
<organism evidence="7 8">
    <name type="scientific">Purpureocillium lilacinum</name>
    <name type="common">Paecilomyces lilacinus</name>
    <dbReference type="NCBI Taxonomy" id="33203"/>
    <lineage>
        <taxon>Eukaryota</taxon>
        <taxon>Fungi</taxon>
        <taxon>Dikarya</taxon>
        <taxon>Ascomycota</taxon>
        <taxon>Pezizomycotina</taxon>
        <taxon>Sordariomycetes</taxon>
        <taxon>Hypocreomycetidae</taxon>
        <taxon>Hypocreales</taxon>
        <taxon>Ophiocordycipitaceae</taxon>
        <taxon>Purpureocillium</taxon>
    </lineage>
</organism>
<feature type="region of interest" description="Disordered" evidence="5">
    <location>
        <begin position="217"/>
        <end position="272"/>
    </location>
</feature>
<evidence type="ECO:0000259" key="6">
    <source>
        <dbReference type="PROSITE" id="PS50089"/>
    </source>
</evidence>
<dbReference type="PANTHER" id="PTHR45931:SF3">
    <property type="entry name" value="RING ZINC FINGER-CONTAINING PROTEIN"/>
    <property type="match status" value="1"/>
</dbReference>